<protein>
    <submittedName>
        <fullName evidence="2">Phosphatidylserine/phosphatidylglycerophosphate/ cardiolipin synthase family protein</fullName>
    </submittedName>
</protein>
<evidence type="ECO:0000259" key="1">
    <source>
        <dbReference type="PROSITE" id="PS50035"/>
    </source>
</evidence>
<proteinExistence type="predicted"/>
<reference evidence="2 3" key="1">
    <citation type="submission" date="2018-07" db="EMBL/GenBank/DDBJ databases">
        <title>Pseudomonas laoshanensis sp. nov., isolated from soil.</title>
        <authorList>
            <person name="Sun J."/>
            <person name="Yu L."/>
            <person name="Wang M."/>
            <person name="Zhang C."/>
        </authorList>
    </citation>
    <scope>NUCLEOTIDE SEQUENCE [LARGE SCALE GENOMIC DNA]</scope>
    <source>
        <strain evidence="2 3">Y22</strain>
    </source>
</reference>
<dbReference type="GO" id="GO:0016020">
    <property type="term" value="C:membrane"/>
    <property type="evidence" value="ECO:0007669"/>
    <property type="project" value="TreeGrafter"/>
</dbReference>
<dbReference type="GO" id="GO:0008808">
    <property type="term" value="F:cardiolipin synthase activity"/>
    <property type="evidence" value="ECO:0007669"/>
    <property type="project" value="TreeGrafter"/>
</dbReference>
<dbReference type="InterPro" id="IPR025202">
    <property type="entry name" value="PLD-like_dom"/>
</dbReference>
<dbReference type="AlphaFoldDB" id="A0A7V7GTL2"/>
<dbReference type="EMBL" id="QOVF01000002">
    <property type="protein sequence ID" value="KAA0694661.1"/>
    <property type="molecule type" value="Genomic_DNA"/>
</dbReference>
<dbReference type="CDD" id="cd09110">
    <property type="entry name" value="PLDc_CLS_1"/>
    <property type="match status" value="1"/>
</dbReference>
<comment type="caution">
    <text evidence="2">The sequence shown here is derived from an EMBL/GenBank/DDBJ whole genome shotgun (WGS) entry which is preliminary data.</text>
</comment>
<dbReference type="PROSITE" id="PS50035">
    <property type="entry name" value="PLD"/>
    <property type="match status" value="1"/>
</dbReference>
<organism evidence="2 3">
    <name type="scientific">Halopseudomonas laoshanensis</name>
    <dbReference type="NCBI Taxonomy" id="2268758"/>
    <lineage>
        <taxon>Bacteria</taxon>
        <taxon>Pseudomonadati</taxon>
        <taxon>Pseudomonadota</taxon>
        <taxon>Gammaproteobacteria</taxon>
        <taxon>Pseudomonadales</taxon>
        <taxon>Pseudomonadaceae</taxon>
        <taxon>Halopseudomonas</taxon>
    </lineage>
</organism>
<dbReference type="PANTHER" id="PTHR21248">
    <property type="entry name" value="CARDIOLIPIN SYNTHASE"/>
    <property type="match status" value="1"/>
</dbReference>
<dbReference type="SUPFAM" id="SSF56024">
    <property type="entry name" value="Phospholipase D/nuclease"/>
    <property type="match status" value="2"/>
</dbReference>
<dbReference type="Gene3D" id="3.30.870.10">
    <property type="entry name" value="Endonuclease Chain A"/>
    <property type="match status" value="2"/>
</dbReference>
<dbReference type="InterPro" id="IPR001736">
    <property type="entry name" value="PLipase_D/transphosphatidylase"/>
</dbReference>
<dbReference type="OrthoDB" id="9762009at2"/>
<dbReference type="Proteomes" id="UP000463138">
    <property type="component" value="Unassembled WGS sequence"/>
</dbReference>
<feature type="domain" description="PLD phosphodiesterase" evidence="1">
    <location>
        <begin position="109"/>
        <end position="136"/>
    </location>
</feature>
<dbReference type="CDD" id="cd09159">
    <property type="entry name" value="PLDc_ybhO_like_2"/>
    <property type="match status" value="1"/>
</dbReference>
<gene>
    <name evidence="2" type="ORF">DT594_07130</name>
</gene>
<accession>A0A7V7GTL2</accession>
<dbReference type="GO" id="GO:0032049">
    <property type="term" value="P:cardiolipin biosynthetic process"/>
    <property type="evidence" value="ECO:0007669"/>
    <property type="project" value="UniProtKB-ARBA"/>
</dbReference>
<dbReference type="Pfam" id="PF13091">
    <property type="entry name" value="PLDc_2"/>
    <property type="match status" value="2"/>
</dbReference>
<sequence>MTGTTYPWREGNTYRLTVNGEHFFPELLEQLQQARETIDIEMYLVTSGQVTARLVKVLIAAVGRGVQVRCLFDAVGSREFAEPEREQLRQAGVDLRFYNPLNWRFGSRNFHRDHRKIVLVDQVRAMVGGMGLTDPFCQADASGQTEWHEQMLLIEGPVVADWQDLFEQEWDKAGLPPTALLAPLRRKVSVPPHPQGDAGHGRVAYIDSRHGKEVLNCLLAAVRRADTRVWLATPYFLPAWRIRRALQRAARRGVDVRLLLCGQRIDHPQVRYAGQRFYSRLLKSGVRIYEYQPRFLHLKTALVDDWVSLGSCNFDHWTLHWNLEANHQAVDAGLIADVASSFETDFTDSKEWTLAQWRELPWQHRLKIRVWGQVNRWVMFWFDIKR</sequence>
<evidence type="ECO:0000313" key="2">
    <source>
        <dbReference type="EMBL" id="KAA0694661.1"/>
    </source>
</evidence>
<evidence type="ECO:0000313" key="3">
    <source>
        <dbReference type="Proteomes" id="UP000463138"/>
    </source>
</evidence>
<dbReference type="PANTHER" id="PTHR21248:SF23">
    <property type="entry name" value="CARDIOLIPIN SYNTHASE B"/>
    <property type="match status" value="1"/>
</dbReference>
<keyword evidence="3" id="KW-1185">Reference proteome</keyword>
<name>A0A7V7GTL2_9GAMM</name>
<dbReference type="RefSeq" id="WP_149332061.1">
    <property type="nucleotide sequence ID" value="NZ_QOVF01000002.1"/>
</dbReference>